<sequence>MLLVNLSNQADKFFSTLDAKQFRQIVKEIFKLAKTPKQNDIKKIISKDKVCYYRKDIGEFRVIFKIVDNILHVVVVEKRNDDSVYKIFKRK</sequence>
<keyword evidence="2" id="KW-1185">Reference proteome</keyword>
<accession>A0A3R9ZIF9</accession>
<comment type="caution">
    <text evidence="1">The sequence shown here is derived from an EMBL/GenBank/DDBJ whole genome shotgun (WGS) entry which is preliminary data.</text>
</comment>
<dbReference type="InterPro" id="IPR035093">
    <property type="entry name" value="RelE/ParE_toxin_dom_sf"/>
</dbReference>
<dbReference type="SUPFAM" id="SSF143011">
    <property type="entry name" value="RelE-like"/>
    <property type="match status" value="1"/>
</dbReference>
<reference evidence="2" key="1">
    <citation type="submission" date="2018-11" db="EMBL/GenBank/DDBJ databases">
        <title>Phylogenetic, genomic, and biogeographic characterization of a novel and ubiquitous marine invertebrate-associated Rickettsiales parasite, Candidatus Marinoinvertebrata rohwerii, gen. nov., sp. nov.</title>
        <authorList>
            <person name="Klinges J.G."/>
            <person name="Rosales S.M."/>
            <person name="Mcminds R."/>
            <person name="Shaver E.C."/>
            <person name="Shantz A."/>
            <person name="Peters E.C."/>
            <person name="Burkepile D.E."/>
            <person name="Silliman B.R."/>
            <person name="Vega Thurber R.L."/>
        </authorList>
    </citation>
    <scope>NUCLEOTIDE SEQUENCE [LARGE SCALE GENOMIC DNA]</scope>
    <source>
        <strain evidence="2">a_cerv_44</strain>
    </source>
</reference>
<protein>
    <submittedName>
        <fullName evidence="1">Type II toxin-antitoxin system RelE/ParE family toxin</fullName>
    </submittedName>
</protein>
<dbReference type="OrthoDB" id="5570653at2"/>
<gene>
    <name evidence="1" type="ORF">EIC27_06565</name>
</gene>
<dbReference type="RefSeq" id="WP_126045257.1">
    <property type="nucleotide sequence ID" value="NZ_RXFM01000121.1"/>
</dbReference>
<dbReference type="AlphaFoldDB" id="A0A3R9ZIF9"/>
<organism evidence="1 2">
    <name type="scientific">Candidatus Aquarickettsia rohweri</name>
    <dbReference type="NCBI Taxonomy" id="2602574"/>
    <lineage>
        <taxon>Bacteria</taxon>
        <taxon>Pseudomonadati</taxon>
        <taxon>Pseudomonadota</taxon>
        <taxon>Alphaproteobacteria</taxon>
        <taxon>Rickettsiales</taxon>
        <taxon>Candidatus Midichloriaceae</taxon>
        <taxon>Candidatus Aquarickettsia</taxon>
    </lineage>
</organism>
<evidence type="ECO:0000313" key="2">
    <source>
        <dbReference type="Proteomes" id="UP000279470"/>
    </source>
</evidence>
<name>A0A3R9ZIF9_9RICK</name>
<dbReference type="Gene3D" id="3.30.2310.20">
    <property type="entry name" value="RelE-like"/>
    <property type="match status" value="1"/>
</dbReference>
<proteinExistence type="predicted"/>
<dbReference type="Proteomes" id="UP000279470">
    <property type="component" value="Unassembled WGS sequence"/>
</dbReference>
<evidence type="ECO:0000313" key="1">
    <source>
        <dbReference type="EMBL" id="RST62145.1"/>
    </source>
</evidence>
<dbReference type="EMBL" id="RXFM01000121">
    <property type="protein sequence ID" value="RST62145.1"/>
    <property type="molecule type" value="Genomic_DNA"/>
</dbReference>